<accession>A0A8J2JPP7</accession>
<dbReference type="InterPro" id="IPR001251">
    <property type="entry name" value="CRAL-TRIO_dom"/>
</dbReference>
<name>A0A8J2JPP7_9HEXA</name>
<gene>
    <name evidence="2" type="ORF">AFUS01_LOCUS2286</name>
</gene>
<dbReference type="OrthoDB" id="1434354at2759"/>
<organism evidence="2 3">
    <name type="scientific">Allacma fusca</name>
    <dbReference type="NCBI Taxonomy" id="39272"/>
    <lineage>
        <taxon>Eukaryota</taxon>
        <taxon>Metazoa</taxon>
        <taxon>Ecdysozoa</taxon>
        <taxon>Arthropoda</taxon>
        <taxon>Hexapoda</taxon>
        <taxon>Collembola</taxon>
        <taxon>Symphypleona</taxon>
        <taxon>Sminthuridae</taxon>
        <taxon>Allacma</taxon>
    </lineage>
</organism>
<feature type="non-terminal residue" evidence="2">
    <location>
        <position position="1"/>
    </location>
</feature>
<feature type="domain" description="CRAL-TRIO" evidence="1">
    <location>
        <begin position="47"/>
        <end position="214"/>
    </location>
</feature>
<dbReference type="EMBL" id="CAJVCH010013074">
    <property type="protein sequence ID" value="CAG7673954.1"/>
    <property type="molecule type" value="Genomic_DNA"/>
</dbReference>
<protein>
    <recommendedName>
        <fullName evidence="1">CRAL-TRIO domain-containing protein</fullName>
    </recommendedName>
</protein>
<comment type="caution">
    <text evidence="2">The sequence shown here is derived from an EMBL/GenBank/DDBJ whole genome shotgun (WGS) entry which is preliminary data.</text>
</comment>
<dbReference type="AlphaFoldDB" id="A0A8J2JPP7"/>
<evidence type="ECO:0000313" key="3">
    <source>
        <dbReference type="Proteomes" id="UP000708208"/>
    </source>
</evidence>
<evidence type="ECO:0000259" key="1">
    <source>
        <dbReference type="Pfam" id="PF00650"/>
    </source>
</evidence>
<proteinExistence type="predicted"/>
<dbReference type="Proteomes" id="UP000708208">
    <property type="component" value="Unassembled WGS sequence"/>
</dbReference>
<reference evidence="2" key="1">
    <citation type="submission" date="2021-06" db="EMBL/GenBank/DDBJ databases">
        <authorList>
            <person name="Hodson N. C."/>
            <person name="Mongue J. A."/>
            <person name="Jaron S. K."/>
        </authorList>
    </citation>
    <scope>NUCLEOTIDE SEQUENCE</scope>
</reference>
<sequence>FSSPRIHCQVIAVTTGNKTLTGDNQKEPVPKFNIIDWEPPVWVKTKFPYFHSGYDYDDKPVIVLQWGKWNTLPIVSKGGEDLQILNNYCDQFFARIQNGTYGKNHSNPKSNLEKTVDQTVLIIDLDGLNGDQLSSRSNVLYQIQFNGKMNKVRDYIAYGFQINVNPFGLFLLNAAKQSTSSLIDIMEIHGTNSAKWKPALLRKIPFNQLPPQYGAKTGLWNMKQENI</sequence>
<dbReference type="Pfam" id="PF00650">
    <property type="entry name" value="CRAL_TRIO"/>
    <property type="match status" value="1"/>
</dbReference>
<keyword evidence="3" id="KW-1185">Reference proteome</keyword>
<evidence type="ECO:0000313" key="2">
    <source>
        <dbReference type="EMBL" id="CAG7673954.1"/>
    </source>
</evidence>